<dbReference type="EMBL" id="JAAXLS010000027">
    <property type="protein sequence ID" value="NKQ56774.1"/>
    <property type="molecule type" value="Genomic_DNA"/>
</dbReference>
<dbReference type="Proteomes" id="UP000715441">
    <property type="component" value="Unassembled WGS sequence"/>
</dbReference>
<reference evidence="1 2" key="1">
    <citation type="submission" date="2020-04" db="EMBL/GenBank/DDBJ databases">
        <title>Novel species.</title>
        <authorList>
            <person name="Teo W.F.A."/>
            <person name="Lipun K."/>
            <person name="Srisuk N."/>
            <person name="Duangmal K."/>
        </authorList>
    </citation>
    <scope>NUCLEOTIDE SEQUENCE [LARGE SCALE GENOMIC DNA]</scope>
    <source>
        <strain evidence="1 2">K13G38</strain>
    </source>
</reference>
<sequence length="81" mass="8805">MGIHVVIQPETGWDAEVVPSPSGVRQLVVGDEDATFVFQVPARIGALVDTARFARNLAIAAAAFGEWCDLQNRTRAFPEHD</sequence>
<organism evidence="1 2">
    <name type="scientific">Amycolatopsis acididurans</name>
    <dbReference type="NCBI Taxonomy" id="2724524"/>
    <lineage>
        <taxon>Bacteria</taxon>
        <taxon>Bacillati</taxon>
        <taxon>Actinomycetota</taxon>
        <taxon>Actinomycetes</taxon>
        <taxon>Pseudonocardiales</taxon>
        <taxon>Pseudonocardiaceae</taxon>
        <taxon>Amycolatopsis</taxon>
    </lineage>
</organism>
<evidence type="ECO:0000313" key="2">
    <source>
        <dbReference type="Proteomes" id="UP000715441"/>
    </source>
</evidence>
<comment type="caution">
    <text evidence="1">The sequence shown here is derived from an EMBL/GenBank/DDBJ whole genome shotgun (WGS) entry which is preliminary data.</text>
</comment>
<protein>
    <submittedName>
        <fullName evidence="1">Uncharacterized protein</fullName>
    </submittedName>
</protein>
<proteinExistence type="predicted"/>
<gene>
    <name evidence="1" type="ORF">HFP15_28270</name>
</gene>
<name>A0ABX1JAR2_9PSEU</name>
<evidence type="ECO:0000313" key="1">
    <source>
        <dbReference type="EMBL" id="NKQ56774.1"/>
    </source>
</evidence>
<keyword evidence="2" id="KW-1185">Reference proteome</keyword>
<accession>A0ABX1JAR2</accession>
<dbReference type="RefSeq" id="WP_168519800.1">
    <property type="nucleotide sequence ID" value="NZ_JAAXLS010000027.1"/>
</dbReference>